<accession>A0A7W9SVV8</accession>
<feature type="transmembrane region" description="Helical" evidence="5">
    <location>
        <begin position="263"/>
        <end position="279"/>
    </location>
</feature>
<gene>
    <name evidence="7" type="ORF">HNQ39_005182</name>
</gene>
<feature type="transmembrane region" description="Helical" evidence="5">
    <location>
        <begin position="238"/>
        <end position="256"/>
    </location>
</feature>
<feature type="transmembrane region" description="Helical" evidence="5">
    <location>
        <begin position="52"/>
        <end position="69"/>
    </location>
</feature>
<feature type="transmembrane region" description="Helical" evidence="5">
    <location>
        <begin position="136"/>
        <end position="155"/>
    </location>
</feature>
<comment type="subcellular location">
    <subcellularLocation>
        <location evidence="1">Membrane</location>
        <topology evidence="1">Multi-pass membrane protein</topology>
    </subcellularLocation>
</comment>
<feature type="transmembrane region" description="Helical" evidence="5">
    <location>
        <begin position="81"/>
        <end position="101"/>
    </location>
</feature>
<keyword evidence="2 5" id="KW-0812">Transmembrane</keyword>
<feature type="transmembrane region" description="Helical" evidence="5">
    <location>
        <begin position="306"/>
        <end position="323"/>
    </location>
</feature>
<feature type="transmembrane region" description="Helical" evidence="5">
    <location>
        <begin position="167"/>
        <end position="189"/>
    </location>
</feature>
<evidence type="ECO:0000256" key="2">
    <source>
        <dbReference type="ARBA" id="ARBA00022692"/>
    </source>
</evidence>
<dbReference type="RefSeq" id="WP_184203442.1">
    <property type="nucleotide sequence ID" value="NZ_JACHGW010000006.1"/>
</dbReference>
<dbReference type="Pfam" id="PF04932">
    <property type="entry name" value="Wzy_C"/>
    <property type="match status" value="1"/>
</dbReference>
<keyword evidence="8" id="KW-1185">Reference proteome</keyword>
<evidence type="ECO:0000313" key="7">
    <source>
        <dbReference type="EMBL" id="MBB6053348.1"/>
    </source>
</evidence>
<evidence type="ECO:0000313" key="8">
    <source>
        <dbReference type="Proteomes" id="UP000520814"/>
    </source>
</evidence>
<feature type="transmembrane region" description="Helical" evidence="5">
    <location>
        <begin position="430"/>
        <end position="450"/>
    </location>
</feature>
<dbReference type="InterPro" id="IPR007016">
    <property type="entry name" value="O-antigen_ligase-rel_domated"/>
</dbReference>
<dbReference type="PROSITE" id="PS51257">
    <property type="entry name" value="PROKAR_LIPOPROTEIN"/>
    <property type="match status" value="1"/>
</dbReference>
<comment type="caution">
    <text evidence="7">The sequence shown here is derived from an EMBL/GenBank/DDBJ whole genome shotgun (WGS) entry which is preliminary data.</text>
</comment>
<feature type="transmembrane region" description="Helical" evidence="5">
    <location>
        <begin position="27"/>
        <end position="45"/>
    </location>
</feature>
<dbReference type="PANTHER" id="PTHR37422:SF23">
    <property type="entry name" value="TEICHURONIC ACID BIOSYNTHESIS PROTEIN TUAE"/>
    <property type="match status" value="1"/>
</dbReference>
<reference evidence="7 8" key="1">
    <citation type="submission" date="2020-08" db="EMBL/GenBank/DDBJ databases">
        <title>Genomic Encyclopedia of Type Strains, Phase IV (KMG-IV): sequencing the most valuable type-strain genomes for metagenomic binning, comparative biology and taxonomic classification.</title>
        <authorList>
            <person name="Goeker M."/>
        </authorList>
    </citation>
    <scope>NUCLEOTIDE SEQUENCE [LARGE SCALE GENOMIC DNA]</scope>
    <source>
        <strain evidence="7 8">DSM 23562</strain>
    </source>
</reference>
<dbReference type="PANTHER" id="PTHR37422">
    <property type="entry name" value="TEICHURONIC ACID BIOSYNTHESIS PROTEIN TUAE"/>
    <property type="match status" value="1"/>
</dbReference>
<name>A0A7W9SVV8_ARMRO</name>
<keyword evidence="4 5" id="KW-0472">Membrane</keyword>
<dbReference type="EMBL" id="JACHGW010000006">
    <property type="protein sequence ID" value="MBB6053348.1"/>
    <property type="molecule type" value="Genomic_DNA"/>
</dbReference>
<evidence type="ECO:0000259" key="6">
    <source>
        <dbReference type="Pfam" id="PF04932"/>
    </source>
</evidence>
<dbReference type="InterPro" id="IPR051533">
    <property type="entry name" value="WaaL-like"/>
</dbReference>
<sequence>MPAPLKTFLLALLAISACVAGIAFKPFGIALTVACLGVGVCSWLMRRPIAGFWLMLVFFPIYPLFRAWAELNLPTVLMGIKFWPDLLVALIWVSIVLRATLERRRLKLYGDDWPALVWVVSVGYGSLIAFENQHPFVLLFGWHYALPPVIGYFAIRQIRPSAREAAGLVRLLLVTYVCLAVLSIADYVFRPEFTAKLAQTARPEVAKWAMQVDDQISSAVDFWKRYARMQSLLFEENVFGSLSAFVSLYCLSWFTLSRRAVGRYFWLWGLSTAALFLSVSRGSTVGWVVGVVVLILLWRRYSWRLTVALGSITALAAGLFLFFTDNPKVKFWVQMIENTGALDGKFGQDRAHQWNAGLDIFVRHPSGMGLGSVGYAASRSGAASTIVADGNYIAYLAELGIPGALGLVAMLIGLFWVLGRWQRTTDDPGLKALGMALIAYLAGECVHAVSANVFEYYYTWPVFWLLVGVYVCRCEAGTKPLPPPAPPSPGRSYLTGKERGAHLVCKAPFPAKNERPGEGVGRGN</sequence>
<evidence type="ECO:0000256" key="1">
    <source>
        <dbReference type="ARBA" id="ARBA00004141"/>
    </source>
</evidence>
<evidence type="ECO:0000256" key="3">
    <source>
        <dbReference type="ARBA" id="ARBA00022989"/>
    </source>
</evidence>
<feature type="transmembrane region" description="Helical" evidence="5">
    <location>
        <begin position="113"/>
        <end position="130"/>
    </location>
</feature>
<evidence type="ECO:0000256" key="4">
    <source>
        <dbReference type="ARBA" id="ARBA00023136"/>
    </source>
</evidence>
<protein>
    <recommendedName>
        <fullName evidence="6">O-antigen ligase-related domain-containing protein</fullName>
    </recommendedName>
</protein>
<dbReference type="AlphaFoldDB" id="A0A7W9SVV8"/>
<dbReference type="GO" id="GO:0016020">
    <property type="term" value="C:membrane"/>
    <property type="evidence" value="ECO:0007669"/>
    <property type="project" value="UniProtKB-SubCell"/>
</dbReference>
<organism evidence="7 8">
    <name type="scientific">Armatimonas rosea</name>
    <dbReference type="NCBI Taxonomy" id="685828"/>
    <lineage>
        <taxon>Bacteria</taxon>
        <taxon>Bacillati</taxon>
        <taxon>Armatimonadota</taxon>
        <taxon>Armatimonadia</taxon>
        <taxon>Armatimonadales</taxon>
        <taxon>Armatimonadaceae</taxon>
        <taxon>Armatimonas</taxon>
    </lineage>
</organism>
<dbReference type="Proteomes" id="UP000520814">
    <property type="component" value="Unassembled WGS sequence"/>
</dbReference>
<feature type="transmembrane region" description="Helical" evidence="5">
    <location>
        <begin position="399"/>
        <end position="418"/>
    </location>
</feature>
<keyword evidence="3 5" id="KW-1133">Transmembrane helix</keyword>
<evidence type="ECO:0000256" key="5">
    <source>
        <dbReference type="SAM" id="Phobius"/>
    </source>
</evidence>
<proteinExistence type="predicted"/>
<feature type="domain" description="O-antigen ligase-related" evidence="6">
    <location>
        <begin position="270"/>
        <end position="407"/>
    </location>
</feature>